<dbReference type="InterPro" id="IPR012042">
    <property type="entry name" value="NeuTTM/CthTTM-like"/>
</dbReference>
<proteinExistence type="predicted"/>
<dbReference type="PIRSF" id="PIRSF016487">
    <property type="entry name" value="CYTH_UCP016487"/>
    <property type="match status" value="1"/>
</dbReference>
<dbReference type="STRING" id="1619013.UT41_C0001G0291"/>
<dbReference type="AlphaFoldDB" id="A0A0G0RGH5"/>
<protein>
    <submittedName>
        <fullName evidence="1">Adenylate cyclase</fullName>
    </submittedName>
</protein>
<dbReference type="InterPro" id="IPR033469">
    <property type="entry name" value="CYTH-like_dom_sf"/>
</dbReference>
<name>A0A0G0RGH5_9BACT</name>
<dbReference type="SUPFAM" id="SSF55154">
    <property type="entry name" value="CYTH-like phosphatases"/>
    <property type="match status" value="1"/>
</dbReference>
<sequence length="159" mass="18825">MKNEIERKFFVKEMPNLFDTQPLHYERYFLERGDGREVRISKINDSYIYEEKSELSELERTRAKREITKEEFDRLKENASEGLIRDRYSFSSNPDIVIQVYHGRFEGLVRAEVEFDSAEAANAFSPLPWMGREMTGLPIARDARLIELSSEEFKKYLVV</sequence>
<dbReference type="Gene3D" id="2.40.320.10">
    <property type="entry name" value="Hypothetical Protein Pfu-838710-001"/>
    <property type="match status" value="1"/>
</dbReference>
<reference evidence="1 2" key="1">
    <citation type="journal article" date="2015" name="Nature">
        <title>rRNA introns, odd ribosomes, and small enigmatic genomes across a large radiation of phyla.</title>
        <authorList>
            <person name="Brown C.T."/>
            <person name="Hug L.A."/>
            <person name="Thomas B.C."/>
            <person name="Sharon I."/>
            <person name="Castelle C.J."/>
            <person name="Singh A."/>
            <person name="Wilkins M.J."/>
            <person name="Williams K.H."/>
            <person name="Banfield J.F."/>
        </authorList>
    </citation>
    <scope>NUCLEOTIDE SEQUENCE [LARGE SCALE GENOMIC DNA]</scope>
</reference>
<organism evidence="1 2">
    <name type="scientific">Candidatus Wolfebacteria bacterium GW2011_GWC2_39_22</name>
    <dbReference type="NCBI Taxonomy" id="1619013"/>
    <lineage>
        <taxon>Bacteria</taxon>
        <taxon>Candidatus Wolfeibacteriota</taxon>
    </lineage>
</organism>
<comment type="caution">
    <text evidence="1">The sequence shown here is derived from an EMBL/GenBank/DDBJ whole genome shotgun (WGS) entry which is preliminary data.</text>
</comment>
<dbReference type="EMBL" id="LBWR01000001">
    <property type="protein sequence ID" value="KKR12747.1"/>
    <property type="molecule type" value="Genomic_DNA"/>
</dbReference>
<evidence type="ECO:0000313" key="2">
    <source>
        <dbReference type="Proteomes" id="UP000034665"/>
    </source>
</evidence>
<evidence type="ECO:0000313" key="1">
    <source>
        <dbReference type="EMBL" id="KKR12747.1"/>
    </source>
</evidence>
<accession>A0A0G0RGH5</accession>
<gene>
    <name evidence="1" type="ORF">UT41_C0001G0291</name>
</gene>
<dbReference type="Proteomes" id="UP000034665">
    <property type="component" value="Unassembled WGS sequence"/>
</dbReference>